<dbReference type="OMA" id="ILKNDMQ"/>
<dbReference type="Gene3D" id="1.10.8.710">
    <property type="match status" value="1"/>
</dbReference>
<dbReference type="InterPro" id="IPR043157">
    <property type="entry name" value="Dynein_AAA1S"/>
</dbReference>
<evidence type="ECO:0000256" key="17">
    <source>
        <dbReference type="ARBA" id="ARBA00064223"/>
    </source>
</evidence>
<keyword evidence="9" id="KW-0282">Flagellum</keyword>
<dbReference type="SUPFAM" id="SSF52540">
    <property type="entry name" value="P-loop containing nucleoside triphosphate hydrolases"/>
    <property type="match status" value="4"/>
</dbReference>
<dbReference type="InterPro" id="IPR041658">
    <property type="entry name" value="AAA_lid_11"/>
</dbReference>
<dbReference type="InterPro" id="IPR043160">
    <property type="entry name" value="Dynein_C_barrel"/>
</dbReference>
<dbReference type="FunFam" id="1.20.1270.280:FF:000007">
    <property type="entry name" value="dynein heavy chain 2, axonemal"/>
    <property type="match status" value="1"/>
</dbReference>
<dbReference type="InterPro" id="IPR041466">
    <property type="entry name" value="Dynein_AAA5_ext"/>
</dbReference>
<keyword evidence="6" id="KW-0547">Nucleotide-binding</keyword>
<dbReference type="Pfam" id="PF12774">
    <property type="entry name" value="AAA_6"/>
    <property type="match status" value="1"/>
</dbReference>
<evidence type="ECO:0000256" key="15">
    <source>
        <dbReference type="ARBA" id="ARBA00023273"/>
    </source>
</evidence>
<dbReference type="Gene3D" id="1.10.8.720">
    <property type="entry name" value="Region D6 of dynein motor"/>
    <property type="match status" value="1"/>
</dbReference>
<dbReference type="GO" id="GO:0005524">
    <property type="term" value="F:ATP binding"/>
    <property type="evidence" value="ECO:0007669"/>
    <property type="project" value="UniProtKB-KW"/>
</dbReference>
<dbReference type="Pfam" id="PF03028">
    <property type="entry name" value="Dynein_heavy"/>
    <property type="match status" value="1"/>
</dbReference>
<dbReference type="GO" id="GO:0097729">
    <property type="term" value="C:9+2 motile cilium"/>
    <property type="evidence" value="ECO:0007669"/>
    <property type="project" value="UniProtKB-ARBA"/>
</dbReference>
<dbReference type="FunFam" id="1.10.8.720:FF:000008">
    <property type="entry name" value="Dynein axonemal heavy chain 2"/>
    <property type="match status" value="1"/>
</dbReference>
<dbReference type="Pfam" id="PF12777">
    <property type="entry name" value="MT"/>
    <property type="match status" value="1"/>
</dbReference>
<dbReference type="Pfam" id="PF17852">
    <property type="entry name" value="Dynein_AAA_lid"/>
    <property type="match status" value="1"/>
</dbReference>
<dbReference type="FunFam" id="1.10.8.1220:FF:000001">
    <property type="entry name" value="Dynein axonemal heavy chain 5"/>
    <property type="match status" value="1"/>
</dbReference>
<dbReference type="CDD" id="cd00009">
    <property type="entry name" value="AAA"/>
    <property type="match status" value="1"/>
</dbReference>
<evidence type="ECO:0000259" key="22">
    <source>
        <dbReference type="SMART" id="SM00382"/>
    </source>
</evidence>
<evidence type="ECO:0000256" key="20">
    <source>
        <dbReference type="ARBA" id="ARBA00082099"/>
    </source>
</evidence>
<protein>
    <recommendedName>
        <fullName evidence="18">Dynein axonemal heavy chain 2</fullName>
    </recommendedName>
    <alternativeName>
        <fullName evidence="20">Axonemal beta dynein heavy chain 2</fullName>
    </alternativeName>
    <alternativeName>
        <fullName evidence="19">Ciliary dynein heavy chain 2</fullName>
    </alternativeName>
</protein>
<name>T1INB1_STRMM</name>
<dbReference type="FunFam" id="1.10.287.2620:FF:000002">
    <property type="entry name" value="Dynein heavy chain 2, axonemal"/>
    <property type="match status" value="1"/>
</dbReference>
<dbReference type="Gene3D" id="1.20.58.1120">
    <property type="match status" value="1"/>
</dbReference>
<dbReference type="InterPro" id="IPR041228">
    <property type="entry name" value="Dynein_C"/>
</dbReference>
<dbReference type="Gene3D" id="3.20.180.20">
    <property type="entry name" value="Dynein heavy chain, N-terminal domain 2"/>
    <property type="match status" value="1"/>
</dbReference>
<evidence type="ECO:0000256" key="14">
    <source>
        <dbReference type="ARBA" id="ARBA00023212"/>
    </source>
</evidence>
<dbReference type="PANTHER" id="PTHR22878">
    <property type="entry name" value="DYNEIN HEAVY CHAIN 6, AXONEMAL-LIKE-RELATED"/>
    <property type="match status" value="1"/>
</dbReference>
<dbReference type="InterPro" id="IPR035706">
    <property type="entry name" value="AAA_9"/>
</dbReference>
<dbReference type="GO" id="GO:0005874">
    <property type="term" value="C:microtubule"/>
    <property type="evidence" value="ECO:0007669"/>
    <property type="project" value="UniProtKB-KW"/>
</dbReference>
<dbReference type="InterPro" id="IPR004273">
    <property type="entry name" value="Dynein_heavy_D6_P-loop"/>
</dbReference>
<keyword evidence="7" id="KW-0802">TPR repeat</keyword>
<evidence type="ECO:0000256" key="18">
    <source>
        <dbReference type="ARBA" id="ARBA00071813"/>
    </source>
</evidence>
<evidence type="ECO:0000256" key="8">
    <source>
        <dbReference type="ARBA" id="ARBA00022840"/>
    </source>
</evidence>
<dbReference type="Gene3D" id="1.20.920.20">
    <property type="match status" value="1"/>
</dbReference>
<evidence type="ECO:0000256" key="5">
    <source>
        <dbReference type="ARBA" id="ARBA00022737"/>
    </source>
</evidence>
<dbReference type="FunFam" id="3.20.180.20:FF:000001">
    <property type="entry name" value="Dynein axonemal heavy chain 5"/>
    <property type="match status" value="1"/>
</dbReference>
<evidence type="ECO:0000256" key="9">
    <source>
        <dbReference type="ARBA" id="ARBA00022846"/>
    </source>
</evidence>
<evidence type="ECO:0000256" key="3">
    <source>
        <dbReference type="ARBA" id="ARBA00022490"/>
    </source>
</evidence>
<dbReference type="InterPro" id="IPR027417">
    <property type="entry name" value="P-loop_NTPase"/>
</dbReference>
<dbReference type="InterPro" id="IPR056759">
    <property type="entry name" value="DYH2-5-8_CC"/>
</dbReference>
<keyword evidence="15" id="KW-0966">Cell projection</keyword>
<reference evidence="24" key="1">
    <citation type="submission" date="2011-05" db="EMBL/GenBank/DDBJ databases">
        <authorList>
            <person name="Richards S.R."/>
            <person name="Qu J."/>
            <person name="Jiang H."/>
            <person name="Jhangiani S.N."/>
            <person name="Agravi P."/>
            <person name="Goodspeed R."/>
            <person name="Gross S."/>
            <person name="Mandapat C."/>
            <person name="Jackson L."/>
            <person name="Mathew T."/>
            <person name="Pu L."/>
            <person name="Thornton R."/>
            <person name="Saada N."/>
            <person name="Wilczek-Boney K.B."/>
            <person name="Lee S."/>
            <person name="Kovar C."/>
            <person name="Wu Y."/>
            <person name="Scherer S.E."/>
            <person name="Worley K.C."/>
            <person name="Muzny D.M."/>
            <person name="Gibbs R."/>
        </authorList>
    </citation>
    <scope>NUCLEOTIDE SEQUENCE</scope>
    <source>
        <strain evidence="24">Brora</strain>
    </source>
</reference>
<dbReference type="InterPro" id="IPR026983">
    <property type="entry name" value="DHC"/>
</dbReference>
<dbReference type="GO" id="GO:0051959">
    <property type="term" value="F:dynein light intermediate chain binding"/>
    <property type="evidence" value="ECO:0007669"/>
    <property type="project" value="InterPro"/>
</dbReference>
<dbReference type="Gene3D" id="1.20.140.100">
    <property type="entry name" value="Dynein heavy chain, N-terminal domain 2"/>
    <property type="match status" value="1"/>
</dbReference>
<dbReference type="GO" id="GO:0008017">
    <property type="term" value="F:microtubule binding"/>
    <property type="evidence" value="ECO:0007669"/>
    <property type="project" value="UniProtKB-ARBA"/>
</dbReference>
<dbReference type="InterPro" id="IPR042222">
    <property type="entry name" value="Dynein_2_N"/>
</dbReference>
<dbReference type="FunFam" id="1.10.472.130:FF:000003">
    <property type="entry name" value="Dynein, axonemal, heavy chain 2"/>
    <property type="match status" value="1"/>
</dbReference>
<dbReference type="InterPro" id="IPR042228">
    <property type="entry name" value="Dynein_linker_3"/>
</dbReference>
<accession>T1INB1</accession>
<dbReference type="FunFam" id="1.20.920.30:FF:000005">
    <property type="entry name" value="Dynein, axonemal, heavy chain 2"/>
    <property type="match status" value="1"/>
</dbReference>
<evidence type="ECO:0000256" key="21">
    <source>
        <dbReference type="SAM" id="Coils"/>
    </source>
</evidence>
<dbReference type="InterPro" id="IPR035699">
    <property type="entry name" value="AAA_6"/>
</dbReference>
<keyword evidence="10" id="KW-0243">Dynein</keyword>
<dbReference type="FunFam" id="3.40.50.300:FF:002141">
    <property type="entry name" value="Dynein heavy chain"/>
    <property type="match status" value="1"/>
</dbReference>
<dbReference type="Pfam" id="PF12780">
    <property type="entry name" value="AAA_8"/>
    <property type="match status" value="1"/>
</dbReference>
<dbReference type="InterPro" id="IPR024743">
    <property type="entry name" value="Dynein_HC_stalk"/>
</dbReference>
<evidence type="ECO:0000256" key="16">
    <source>
        <dbReference type="ARBA" id="ARBA00053635"/>
    </source>
</evidence>
<keyword evidence="24" id="KW-1185">Reference proteome</keyword>
<evidence type="ECO:0000256" key="1">
    <source>
        <dbReference type="ARBA" id="ARBA00004611"/>
    </source>
</evidence>
<comment type="subcellular location">
    <subcellularLocation>
        <location evidence="1">Cytoplasm</location>
        <location evidence="1">Cytoskeleton</location>
        <location evidence="1">Flagellum axoneme</location>
    </subcellularLocation>
</comment>
<dbReference type="Gene3D" id="3.10.490.20">
    <property type="match status" value="1"/>
</dbReference>
<keyword evidence="3" id="KW-0963">Cytoplasm</keyword>
<dbReference type="Gene3D" id="6.10.140.1060">
    <property type="match status" value="1"/>
</dbReference>
<dbReference type="Pfam" id="PF12775">
    <property type="entry name" value="AAA_7"/>
    <property type="match status" value="1"/>
</dbReference>
<dbReference type="InterPro" id="IPR024317">
    <property type="entry name" value="Dynein_heavy_chain_D4_dom"/>
</dbReference>
<dbReference type="Pfam" id="PF12781">
    <property type="entry name" value="AAA_9"/>
    <property type="match status" value="1"/>
</dbReference>
<dbReference type="InterPro" id="IPR013594">
    <property type="entry name" value="Dynein_heavy_tail"/>
</dbReference>
<dbReference type="InterPro" id="IPR003593">
    <property type="entry name" value="AAA+_ATPase"/>
</dbReference>
<evidence type="ECO:0000256" key="4">
    <source>
        <dbReference type="ARBA" id="ARBA00022701"/>
    </source>
</evidence>
<dbReference type="InterPro" id="IPR042219">
    <property type="entry name" value="AAA_lid_11_sf"/>
</dbReference>
<proteinExistence type="inferred from homology"/>
<dbReference type="FunFam" id="1.10.8.710:FF:000001">
    <property type="entry name" value="Dynein axonemal heavy chain 2"/>
    <property type="match status" value="1"/>
</dbReference>
<dbReference type="Pfam" id="PF25007">
    <property type="entry name" value="DYH2-5-8_CC"/>
    <property type="match status" value="1"/>
</dbReference>
<dbReference type="InterPro" id="IPR013602">
    <property type="entry name" value="Dynein_heavy_linker"/>
</dbReference>
<dbReference type="Pfam" id="PF18198">
    <property type="entry name" value="AAA_lid_11"/>
    <property type="match status" value="1"/>
</dbReference>
<dbReference type="FunFam" id="1.20.920.20:FF:000014">
    <property type="entry name" value="dynein heavy chain 2, axonemal"/>
    <property type="match status" value="1"/>
</dbReference>
<evidence type="ECO:0000256" key="13">
    <source>
        <dbReference type="ARBA" id="ARBA00023175"/>
    </source>
</evidence>
<dbReference type="FunFam" id="3.10.490.20:FF:000008">
    <property type="entry name" value="dynein heavy chain 2, axonemal"/>
    <property type="match status" value="1"/>
</dbReference>
<dbReference type="PhylomeDB" id="T1INB1"/>
<keyword evidence="5" id="KW-0677">Repeat</keyword>
<dbReference type="GO" id="GO:0008569">
    <property type="term" value="F:minus-end-directed microtubule motor activity"/>
    <property type="evidence" value="ECO:0007669"/>
    <property type="project" value="InterPro"/>
</dbReference>
<evidence type="ECO:0000313" key="23">
    <source>
        <dbReference type="EnsemblMetazoa" id="SMAR002488-PA"/>
    </source>
</evidence>
<dbReference type="SMART" id="SM00382">
    <property type="entry name" value="AAA"/>
    <property type="match status" value="3"/>
</dbReference>
<dbReference type="FunFam" id="3.40.50.300:FF:000049">
    <property type="entry name" value="Dynein, axonemal, heavy chain 5"/>
    <property type="match status" value="1"/>
</dbReference>
<feature type="coiled-coil region" evidence="21">
    <location>
        <begin position="3317"/>
        <end position="3393"/>
    </location>
</feature>
<keyword evidence="4" id="KW-0493">Microtubule</keyword>
<dbReference type="HOGENOM" id="CLU_000038_9_0_1"/>
<dbReference type="Pfam" id="PF08393">
    <property type="entry name" value="DHC_N2"/>
    <property type="match status" value="1"/>
</dbReference>
<dbReference type="PANTHER" id="PTHR22878:SF68">
    <property type="entry name" value="DYNEIN HEAVY CHAIN 6, AXONEMAL-LIKE"/>
    <property type="match status" value="1"/>
</dbReference>
<feature type="domain" description="AAA+ ATPase" evidence="22">
    <location>
        <begin position="2174"/>
        <end position="2326"/>
    </location>
</feature>
<dbReference type="Gene3D" id="1.10.8.1220">
    <property type="match status" value="1"/>
</dbReference>
<reference evidence="23" key="2">
    <citation type="submission" date="2015-02" db="UniProtKB">
        <authorList>
            <consortium name="EnsemblMetazoa"/>
        </authorList>
    </citation>
    <scope>IDENTIFICATION</scope>
</reference>
<dbReference type="Pfam" id="PF08385">
    <property type="entry name" value="DHC_N1"/>
    <property type="match status" value="2"/>
</dbReference>
<comment type="function">
    <text evidence="16">As part of the axonemal inner dynein arm complex plays a central role in ciliary beat. Expressed in sperm flagellum, it is required for sperm motility. Dyneins are microtubule-based molecular motors possessing ATPase activities that can convert the chemical energy of ATP into relative sliding between adjacent microtubule doublets to generate ciliary bending.</text>
</comment>
<dbReference type="GO" id="GO:0007018">
    <property type="term" value="P:microtubule-based movement"/>
    <property type="evidence" value="ECO:0007669"/>
    <property type="project" value="InterPro"/>
</dbReference>
<dbReference type="Gene3D" id="1.10.287.2620">
    <property type="match status" value="1"/>
</dbReference>
<dbReference type="FunFam" id="1.20.140.100:FF:000006">
    <property type="entry name" value="dynein heavy chain 2, axonemal"/>
    <property type="match status" value="1"/>
</dbReference>
<dbReference type="InterPro" id="IPR041589">
    <property type="entry name" value="DNAH3_AAA_lid_1"/>
</dbReference>
<dbReference type="eggNOG" id="KOG3595">
    <property type="taxonomic scope" value="Eukaryota"/>
</dbReference>
<evidence type="ECO:0000256" key="12">
    <source>
        <dbReference type="ARBA" id="ARBA00023069"/>
    </source>
</evidence>
<comment type="subunit">
    <text evidence="17">Part of the axonemal inner dynein arm complex that consists of at least two heavy chains and a number of intermediate and light chains. Interacts with DNAI4.</text>
</comment>
<dbReference type="GO" id="GO:0005858">
    <property type="term" value="C:axonemal dynein complex"/>
    <property type="evidence" value="ECO:0007669"/>
    <property type="project" value="UniProtKB-ARBA"/>
</dbReference>
<dbReference type="FunFam" id="1.20.58.1120:FF:000001">
    <property type="entry name" value="dynein heavy chain 2, axonemal"/>
    <property type="match status" value="1"/>
</dbReference>
<keyword evidence="8" id="KW-0067">ATP-binding</keyword>
<dbReference type="Gene3D" id="1.20.1270.280">
    <property type="match status" value="1"/>
</dbReference>
<keyword evidence="11 21" id="KW-0175">Coiled coil</keyword>
<dbReference type="Pfam" id="PF17857">
    <property type="entry name" value="AAA_lid_1"/>
    <property type="match status" value="1"/>
</dbReference>
<dbReference type="FunFam" id="3.40.50.300:FF:000044">
    <property type="entry name" value="Dynein heavy chain 5, axonemal"/>
    <property type="match status" value="1"/>
</dbReference>
<dbReference type="Gene3D" id="3.40.50.300">
    <property type="entry name" value="P-loop containing nucleotide triphosphate hydrolases"/>
    <property type="match status" value="5"/>
</dbReference>
<organism evidence="23 24">
    <name type="scientific">Strigamia maritima</name>
    <name type="common">European centipede</name>
    <name type="synonym">Geophilus maritimus</name>
    <dbReference type="NCBI Taxonomy" id="126957"/>
    <lineage>
        <taxon>Eukaryota</taxon>
        <taxon>Metazoa</taxon>
        <taxon>Ecdysozoa</taxon>
        <taxon>Arthropoda</taxon>
        <taxon>Myriapoda</taxon>
        <taxon>Chilopoda</taxon>
        <taxon>Pleurostigmophora</taxon>
        <taxon>Geophilomorpha</taxon>
        <taxon>Linotaeniidae</taxon>
        <taxon>Strigamia</taxon>
    </lineage>
</organism>
<evidence type="ECO:0000256" key="2">
    <source>
        <dbReference type="ARBA" id="ARBA00008887"/>
    </source>
</evidence>
<dbReference type="STRING" id="126957.T1INB1"/>
<dbReference type="Gene3D" id="1.10.472.130">
    <property type="match status" value="1"/>
</dbReference>
<evidence type="ECO:0000256" key="19">
    <source>
        <dbReference type="ARBA" id="ARBA00078558"/>
    </source>
</evidence>
<keyword evidence="13" id="KW-0505">Motor protein</keyword>
<evidence type="ECO:0000256" key="11">
    <source>
        <dbReference type="ARBA" id="ARBA00023054"/>
    </source>
</evidence>
<dbReference type="EnsemblMetazoa" id="SMAR002488-RA">
    <property type="protein sequence ID" value="SMAR002488-PA"/>
    <property type="gene ID" value="SMAR002488"/>
</dbReference>
<dbReference type="Gene3D" id="1.20.920.30">
    <property type="match status" value="1"/>
</dbReference>
<sequence>MKMAEKRKAKEKKVKEKIIPVEVVELPPKKDFRLRTLSTTYILDERTKELVPMGKMPTTGLTSEELFLFTGGKAALAQASRAHVSLKYIPSTYSLSDKAKGSTPRMIKPEENLELTKEESVCCLSDVSKEATFLEIDEEKSNLRAVAKRMKKLVMLVGLKSEMWMPEHENTFDVFLTTPTQMFLLVYYVAGPELTVSFEPPNQPVGEIFYFIKSPTMETITLETFSKVMNWGNMKANLIVSLLRHMHQIFVPIIMRNKTWPESIKNDFIGQLYRFMAGLTDIRHKLKGKTTFYVPPNLEYLLPHLAARDKDLVQRLEGCLVYWIKQMKELIVSESLDVGEKAGPLTEIDFWQCRCDDLTGVVSQFNKPNIKHFVLIMELANSSYLPTFQKLSRQIEHNSAEARSNHQFLLLLQEPCQIMSNSAPSGIPPLLPLLINTIRFIWVNSTYYNTRDKITGLFRKLSRAHQRFSTSGWVLDATGIFAQVDAFIQRCQDLLNICDCQIHFGRREYGERVPLPACFSGRKKHLLIENMLEVEALFKNAIQIIVDVKSHMLDVRSVVWHESYSRFYNAIKDLDVIIQNTISMAFEYIHNHGDAVVIIDSFNHFSHRETIKRTIDKKIVQIYTLLNEELNAVRKDFSQKRWATHLGFPYYAGRAYYAYSLRAHIDVPVKEVLDAWWLPRILISDETITEYGILTGGLNEYAVKMYQEWLNGVDDDPGKRFETPLLFRVHDRYGLIESNFDRYIYKLWQELLFWKHLHFQLHYKANELYENRGPIKATAELVIQVSRDYNTARKSLSREEQLLFSERILYIDKKIQPGLVKITWGNATTAETYVQECKPIIMKFQNVIQTYKSGQLKIGLCCQKISDLKFLKIDNKIVYEETEFVEEQAAFRLEMKEVVKTYQDTIITVALKIYEIFENDEIVVQKEWLRHAQRIDTMFEEALRLSLRRSLKYFLKAVAGEEKVSPMHLFKVKIVLNGSKMATQPTMEKLANIVSSGMLNTCKILEGIPRVSPSISTLIKGTSVDFEDILMQDEESLNIQSSLNNMMTSMIFRLQSYLHTWEPYKDIWEVDKNKFIQRYQTMQPTVATFDADIARYTEVANNVQTQDSIVNLQFCVLDCLPLKIAILEHCSEWQNKFTSLLKELTLTKLHSLYDYVDDCMRRLANPPDTLEHLREQVDLYNSVIRDKDDKQKEFSPLRDQFVILAKYEITVSEEDLKLLENLDIYWTRFLNSLVYTDDMLKKNKEKFKISLLYTVEEMKKEIAQVTHEFERSGPFGSDLTPQAALKALQEFNQNLLTMRGREDEVRKGLTLFSIDQPPFKELILLEKDSVDLKSIWELKIHWEKLWDVNKTIEFPKLVHETLVEQAAELHKTVKRIYRETQEKNWEITTHLLTQVEKYKTILPLILDLRIPAMKARHWDQIKDVVGQVFNETSSDFNLEAMIAMNMDLYVEPIHEISIASVKELQIEEQLNILTKTYATLSFVMGQYKDKTGHYFIRTCEDIFQTLDENQMLLQTIKSSRFMKPFEETCDYWERTLSGIMETLEGFMNVQKLWMYLENIFVTEDIRKQLPSESNRFDRINAKFKEIANLFNKDSNALRASKIPNVTETLTEMIENMEDIQKSLDMYLETKRRVFPRFYFVSSEDMLEILGQSRNPEAIQAHLKKCFDGLYKLKIVKAVYRLEAQGMYSGEGEYVEFHQPTVLIGPVEGWLCDIEVMMQISLRETLNSSRVALRKQLSRRDRWMKDWPGQLCIVSNCIQWTTDCTRTLNHCKEVGDKQPLKMLKKKQVLMLSKFTEAIRGNLPKLQRVKVVAMVTIEVHARDVIEKLIKVNCMDTNAFDWLAQLRFYWENNDCMTRMTSTQFLYRYEYLGCTSRLVITPLTDRHYITMTTALHLHRGGQPQGPAGTGKTETTKDLGKALGVYVIVINCSEGLDYISMGKMFAGVAQSGCWICYDEFNRISIEVLSVVAQQVICILTALTNLQHDVLFQGENIPLMWSCGIFITLNPGYAGRSELPDNLKSMFRPISMIVPDLNLISEITLFGEGFETARVLAKKVTTLFALSNQQLSKQDHYDFALRGLVCVLRYAGVKRRQNPHLPNDEIIILAMTDMNVPKMTAADNPLFIGIINDLFPGVELGQIDNSRMTKGIEAVFAESGYQSTPIAILKIIQLYETKNSRHSTMLVGQTNSGKSVTWRTLQKIYIRFSREGDPAFPSVKRYPLNPKAITIGELYGEFNLSTGEWNDGVLSAIARQICNDESPHHKWILFDSPVDTLWIESMNSLMDDNKVLTLINGDRIAMPETVSLLFETQDLAVASPATTSRCGIVYLDQQNLGWHPFVDSWLAKRKKSYSDELRKLFDQNLQKLLDFKKENCKELIPTSELNTVVSLCRLLDATFTPENKVIAEEEGFSVLARLIFTFACIWSVGASVDYNGRTKIDVFIREQEATIPNKDTVYEYFVDTKLRTWIAWEDRLPKDWKYNPSVPFYKIMVPTVDTLRYNYLVSTYLSMDVPVIIVGLVGTGKTSVAVAVNNTFLAKRYKVLTINLSAQTTSEDVQSIIESKIEKRTKGVFVPFGGKKMITFMDDFNMPVKDLFGSQPPLELIMLWIDYGFWYDRKKQTEKFVKDMILMAAMGPPGGGRSQISKRLLSRFALINMTFPQPSQIRRIFGSMLIQKLNDFDDDVKALTENICQATIETFQIVALRMLPIPAKIHYMFNLRDISKVFQGLLRAHIDAHNSPTNFIRLWTHESFRVFSDRLTDDKDNEMFLSIISEKLVSYFGTPFHNLCPNKHPPIFFDAMNDRLIYQDIRDIKALKDFVEAKLMEYNAVRGQIPMAIVPFQDAVEHMCHIARVIRQPAGSMLLIGYGSSGRQSLSKLAAFICTFSYFQIEVRKSYKRFDFREDLKGVYVNAGLLQQNIAFIFVDTQIVEEGFLEDISNILSSGDVPNMFRSDEIEIIREELLNTAGKELAADDILSAYNFFIDRVRNHLHIILCMSPVGEAFRNRIRMFPAFVNCTTIDWFSEWPEDALLEVAHRFLHGLEVEGGNEMRVCLAAAFSGMQKSVIEYSHKMWNEIKRRNYVTPSNYLELVKGYKKLLASKRREVGDAANKLRNGLFKLDDTRCKVEVMSVELVDAQIKVAEFQKQCDDYLVVIVQQKRETDEQSKSVSAKSQKIGEEESRCKRMALTALADLEAALPSLEEAIKALDALNKKDLTEIKSYGRPPILVERVMEAVMILRNSEPTWAEAKRQLGEANFIKALKEFDKDNISDKILKKIGIYCADPEFQPDTIGKVSAAARSLCMWVRAMELYGKIYRVVLPKKLRLQAAESELEEKQRVLAEAKQNLTTLQRKVEDLKQQYDEKLAMKEQLKSKAEELVMKLERAEKLVEGLSGERGRWEKTVKILDGKLMHILGDCLMAAACVSYMGPFLSSYRDHLEEIWLFAIKNKSIPIDLEFSLSEFLVTPNQIREWNGQGLPSDDFSTVNGIVVSKANRWPLMVDPQRQAHKWIKNMNSDKKLQIIDLKQTDMLLVLERAIRMGWPTLLQNVKEELDPQLTPVLQRSVYVQGGSLYLKLADREIEYNDDFCFYITSKLANPHFSPEISSQVTIVNFAVKEIGLEAQLLGIVVRKEKPEWEITKDNLVKSIASGQIKMIELEDLILRLLNDSTGSLLDDETLVVTLQNSKKTSQEVGDQVQGAMETEVNIDNAREQIDPMYQFSLDAYINLFINSIEKSPKTHVIDDRINNINDFHTFAVYKYTCRGLFERHKLLFSFYMCAKILTAANKLNLEEFNFFYVEVLDRAGQPENPCTPWLSEANWDNITELEKSPNFRGAVQSFEQYPREWYGWYASPEPENAMLPGEWQSTCNELERMMFVRCLRPDRVSACASSFVINNLGPRYVEPPILDLYNVLDDSSCKTPLVFVLSAGVDPTSSLMQLADSKNMMAKFQFLSLGQGQAPAAERMIGFGIDQGLWVFLANCHLSLSWMPSLEKLVDQIQHKTPHPAFRLWLSCSPNPEFPISILQAGIKMTTEPPKGLKSNMQRMYTLVSESNFTLCKRPEKYKKLLFSLCFFHSIILERKKFNQLGWNVMYSFNDSDFEVSENILALYLDEYEETAWDALKYLIAGVMYGGHVTDDWDRRLMLAYISGYFCEEAISVLFYKLSSLNTYIIPRDGSLQSYKDFIKTLPNIDHPEAFGQHANADIAAQILETDKLFTTLIYLQAQVTAGGSGESREDIVMQLAADILSKIPNQIDYDNTVRNFGNESTPYNTVLLQEIQRYNTLLSAITSSLHGLQRGIKGIVVMSADLEEILTSVFDNKVPRNWGMAYLSMKPLGAWTRDLIQKMDQISTWAQTTKPPLLVWLSGFTFPSGYLTAVLQTSARNNNIAIDSLAWEFTVNILDESLISEPLDDGVYIRSLILEGAGWERMNAHLVEASPMQLVTTMPVIIFRPIESKNKKSKGLFVCPTYIYPNRAGIPHRPSYIVAVDLRPGHNTAEHWIKRGVALLLSLAD</sequence>
<evidence type="ECO:0000256" key="6">
    <source>
        <dbReference type="ARBA" id="ARBA00022741"/>
    </source>
</evidence>
<feature type="domain" description="AAA+ ATPase" evidence="22">
    <location>
        <begin position="2505"/>
        <end position="2673"/>
    </location>
</feature>
<dbReference type="GO" id="GO:0045505">
    <property type="term" value="F:dynein intermediate chain binding"/>
    <property type="evidence" value="ECO:0007669"/>
    <property type="project" value="InterPro"/>
</dbReference>
<dbReference type="Pfam" id="PF18199">
    <property type="entry name" value="Dynein_C"/>
    <property type="match status" value="1"/>
</dbReference>
<dbReference type="FunFam" id="3.40.50.300:FF:000153">
    <property type="entry name" value="Dynein axonemal heavy chain 1"/>
    <property type="match status" value="1"/>
</dbReference>
<comment type="similarity">
    <text evidence="2">Belongs to the dynein heavy chain family.</text>
</comment>
<keyword evidence="14" id="KW-0206">Cytoskeleton</keyword>
<feature type="domain" description="AAA+ ATPase" evidence="22">
    <location>
        <begin position="1893"/>
        <end position="2006"/>
    </location>
</feature>
<keyword evidence="12" id="KW-0969">Cilium</keyword>
<evidence type="ECO:0000256" key="10">
    <source>
        <dbReference type="ARBA" id="ARBA00023017"/>
    </source>
</evidence>
<evidence type="ECO:0000256" key="7">
    <source>
        <dbReference type="ARBA" id="ARBA00022803"/>
    </source>
</evidence>
<dbReference type="EMBL" id="JH431152">
    <property type="status" value="NOT_ANNOTATED_CDS"/>
    <property type="molecule type" value="Genomic_DNA"/>
</dbReference>
<dbReference type="Proteomes" id="UP000014500">
    <property type="component" value="Unassembled WGS sequence"/>
</dbReference>
<evidence type="ECO:0000313" key="24">
    <source>
        <dbReference type="Proteomes" id="UP000014500"/>
    </source>
</evidence>